<dbReference type="OrthoDB" id="9797274at2"/>
<evidence type="ECO:0000313" key="5">
    <source>
        <dbReference type="Proteomes" id="UP000270743"/>
    </source>
</evidence>
<keyword evidence="2" id="KW-1133">Transmembrane helix</keyword>
<dbReference type="Proteomes" id="UP000270743">
    <property type="component" value="Unassembled WGS sequence"/>
</dbReference>
<keyword evidence="2" id="KW-0472">Membrane</keyword>
<sequence>MRRLLATAFYLFRYGVLSATLIVIGGFLMAGFAGTGPTPDAQPALAGVVLAALLLPGLFLPRTAARRRKARRRASRRAGPRARPRARSTTPRPRPKARQAARGAACPRDGHDFERWVAERLELHGWRAEVTAGSGDQGLDIIARQGGRRIGIQCKRHDGAVGNKAVQEAFLGRAFHRVDTAIVITTGHYTESAKALSRKTGVHLLHVRDISRLHRLR</sequence>
<feature type="domain" description="Restriction endonuclease type IV Mrr" evidence="3">
    <location>
        <begin position="109"/>
        <end position="213"/>
    </location>
</feature>
<evidence type="ECO:0000256" key="2">
    <source>
        <dbReference type="SAM" id="Phobius"/>
    </source>
</evidence>
<dbReference type="Pfam" id="PF04471">
    <property type="entry name" value="Mrr_cat"/>
    <property type="match status" value="1"/>
</dbReference>
<dbReference type="GO" id="GO:0009307">
    <property type="term" value="P:DNA restriction-modification system"/>
    <property type="evidence" value="ECO:0007669"/>
    <property type="project" value="InterPro"/>
</dbReference>
<dbReference type="GO" id="GO:0015666">
    <property type="term" value="F:restriction endodeoxyribonuclease activity"/>
    <property type="evidence" value="ECO:0007669"/>
    <property type="project" value="TreeGrafter"/>
</dbReference>
<dbReference type="InterPro" id="IPR011335">
    <property type="entry name" value="Restrct_endonuc-II-like"/>
</dbReference>
<feature type="region of interest" description="Disordered" evidence="1">
    <location>
        <begin position="65"/>
        <end position="107"/>
    </location>
</feature>
<evidence type="ECO:0000259" key="3">
    <source>
        <dbReference type="Pfam" id="PF04471"/>
    </source>
</evidence>
<dbReference type="GO" id="GO:0003677">
    <property type="term" value="F:DNA binding"/>
    <property type="evidence" value="ECO:0007669"/>
    <property type="project" value="InterPro"/>
</dbReference>
<feature type="compositionally biased region" description="Basic residues" evidence="1">
    <location>
        <begin position="65"/>
        <end position="86"/>
    </location>
</feature>
<evidence type="ECO:0000313" key="4">
    <source>
        <dbReference type="EMBL" id="VDS08629.1"/>
    </source>
</evidence>
<proteinExistence type="predicted"/>
<keyword evidence="4" id="KW-0378">Hydrolase</keyword>
<organism evidence="4 5">
    <name type="scientific">Paracoccus haematequi</name>
    <dbReference type="NCBI Taxonomy" id="2491866"/>
    <lineage>
        <taxon>Bacteria</taxon>
        <taxon>Pseudomonadati</taxon>
        <taxon>Pseudomonadota</taxon>
        <taxon>Alphaproteobacteria</taxon>
        <taxon>Rhodobacterales</taxon>
        <taxon>Paracoccaceae</taxon>
        <taxon>Paracoccus</taxon>
    </lineage>
</organism>
<accession>A0A447IMN6</accession>
<dbReference type="AlphaFoldDB" id="A0A447IMN6"/>
<dbReference type="InterPro" id="IPR052906">
    <property type="entry name" value="Type_IV_Methyl-Rstrct_Enzyme"/>
</dbReference>
<dbReference type="EMBL" id="UZWE01000029">
    <property type="protein sequence ID" value="VDS08629.1"/>
    <property type="molecule type" value="Genomic_DNA"/>
</dbReference>
<keyword evidence="4" id="KW-0255">Endonuclease</keyword>
<name>A0A447IMN6_9RHOB</name>
<reference evidence="4 5" key="1">
    <citation type="submission" date="2018-12" db="EMBL/GenBank/DDBJ databases">
        <authorList>
            <person name="Criscuolo A."/>
        </authorList>
    </citation>
    <scope>NUCLEOTIDE SEQUENCE [LARGE SCALE GENOMIC DNA]</scope>
    <source>
        <strain evidence="4">ACIP1116241</strain>
    </source>
</reference>
<dbReference type="SUPFAM" id="SSF52980">
    <property type="entry name" value="Restriction endonuclease-like"/>
    <property type="match status" value="1"/>
</dbReference>
<dbReference type="InterPro" id="IPR007560">
    <property type="entry name" value="Restrct_endonuc_IV_Mrr"/>
</dbReference>
<dbReference type="InterPro" id="IPR011856">
    <property type="entry name" value="tRNA_endonuc-like_dom_sf"/>
</dbReference>
<dbReference type="PANTHER" id="PTHR30015:SF6">
    <property type="entry name" value="SLL1429 PROTEIN"/>
    <property type="match status" value="1"/>
</dbReference>
<dbReference type="Gene3D" id="3.40.1350.10">
    <property type="match status" value="1"/>
</dbReference>
<protein>
    <submittedName>
        <fullName evidence="4">Restriction endonuclease</fullName>
    </submittedName>
</protein>
<keyword evidence="5" id="KW-1185">Reference proteome</keyword>
<keyword evidence="2" id="KW-0812">Transmembrane</keyword>
<dbReference type="RefSeq" id="WP_126154300.1">
    <property type="nucleotide sequence ID" value="NZ_UZWE01000029.1"/>
</dbReference>
<evidence type="ECO:0000256" key="1">
    <source>
        <dbReference type="SAM" id="MobiDB-lite"/>
    </source>
</evidence>
<gene>
    <name evidence="4" type="ORF">PARHAE_01813</name>
</gene>
<feature type="transmembrane region" description="Helical" evidence="2">
    <location>
        <begin position="12"/>
        <end position="32"/>
    </location>
</feature>
<feature type="transmembrane region" description="Helical" evidence="2">
    <location>
        <begin position="44"/>
        <end position="65"/>
    </location>
</feature>
<keyword evidence="4" id="KW-0540">Nuclease</keyword>
<dbReference type="PANTHER" id="PTHR30015">
    <property type="entry name" value="MRR RESTRICTION SYSTEM PROTEIN"/>
    <property type="match status" value="1"/>
</dbReference>